<evidence type="ECO:0000313" key="1">
    <source>
        <dbReference type="EMBL" id="KAA9320522.1"/>
    </source>
</evidence>
<dbReference type="EMBL" id="VYWW01000045">
    <property type="protein sequence ID" value="KAA9320522.1"/>
    <property type="molecule type" value="Genomic_DNA"/>
</dbReference>
<proteinExistence type="predicted"/>
<accession>A0A558JM21</accession>
<comment type="caution">
    <text evidence="1">The sequence shown here is derived from an EMBL/GenBank/DDBJ whole genome shotgun (WGS) entry which is preliminary data.</text>
</comment>
<dbReference type="OrthoDB" id="2331265at2"/>
<sequence>MKKEIAQEKVYDKQLKLKTSAIQNLRESWQNASIRENMRKKFESKANLRAKKLAMSRGFER</sequence>
<reference evidence="1 2" key="1">
    <citation type="submission" date="2019-09" db="EMBL/GenBank/DDBJ databases">
        <title>Draft genome sequence assemblies of isolates from the urinary tract.</title>
        <authorList>
            <person name="Mores C.R."/>
            <person name="Putonti C."/>
            <person name="Wolfe A.J."/>
        </authorList>
    </citation>
    <scope>NUCLEOTIDE SEQUENCE [LARGE SCALE GENOMIC DNA]</scope>
    <source>
        <strain evidence="1 2">UMB246</strain>
    </source>
</reference>
<dbReference type="Proteomes" id="UP000327236">
    <property type="component" value="Unassembled WGS sequence"/>
</dbReference>
<evidence type="ECO:0000313" key="2">
    <source>
        <dbReference type="Proteomes" id="UP000327236"/>
    </source>
</evidence>
<name>A0A558JM21_LACJE</name>
<organism evidence="1 2">
    <name type="scientific">Lactobacillus jensenii</name>
    <dbReference type="NCBI Taxonomy" id="109790"/>
    <lineage>
        <taxon>Bacteria</taxon>
        <taxon>Bacillati</taxon>
        <taxon>Bacillota</taxon>
        <taxon>Bacilli</taxon>
        <taxon>Lactobacillales</taxon>
        <taxon>Lactobacillaceae</taxon>
        <taxon>Lactobacillus</taxon>
    </lineage>
</organism>
<protein>
    <submittedName>
        <fullName evidence="1">Uncharacterized protein</fullName>
    </submittedName>
</protein>
<gene>
    <name evidence="1" type="ORF">F6H94_07860</name>
</gene>
<dbReference type="AlphaFoldDB" id="A0A558JM21"/>